<evidence type="ECO:0000313" key="2">
    <source>
        <dbReference type="EMBL" id="PZP56382.1"/>
    </source>
</evidence>
<sequence length="219" mass="24827">MKSEVFMSERIICLGDSITEGIGDSRNLGWPGRLGQYLAEQYPDKWHINNLGVAGDTSFSLHHRLLSEVLYRSPRKLIIAGGVNDTIKKLWPEGIGSKVDINQARVNWASILEILKKLDIETVFIGQLPVDETMMPLIYMPADDQDQGIRAYNDLIKPYNQMLGKLVRTYGYTYVDLFDEWQERDYAALLCDGLHPNAEGYDMLAGDMIKACGELSFFK</sequence>
<dbReference type="PANTHER" id="PTHR30383">
    <property type="entry name" value="THIOESTERASE 1/PROTEASE 1/LYSOPHOSPHOLIPASE L1"/>
    <property type="match status" value="1"/>
</dbReference>
<dbReference type="InterPro" id="IPR051532">
    <property type="entry name" value="Ester_Hydrolysis_Enzymes"/>
</dbReference>
<evidence type="ECO:0000313" key="3">
    <source>
        <dbReference type="Proteomes" id="UP000249739"/>
    </source>
</evidence>
<reference evidence="2 3" key="1">
    <citation type="submission" date="2017-08" db="EMBL/GenBank/DDBJ databases">
        <title>Infants hospitalized years apart are colonized by the same room-sourced microbial strains.</title>
        <authorList>
            <person name="Brooks B."/>
            <person name="Olm M.R."/>
            <person name="Firek B.A."/>
            <person name="Baker R."/>
            <person name="Thomas B.C."/>
            <person name="Morowitz M.J."/>
            <person name="Banfield J.F."/>
        </authorList>
    </citation>
    <scope>NUCLEOTIDE SEQUENCE [LARGE SCALE GENOMIC DNA]</scope>
    <source>
        <strain evidence="2">S2_006_000_R2_64</strain>
    </source>
</reference>
<dbReference type="PANTHER" id="PTHR30383:SF5">
    <property type="entry name" value="SGNH HYDROLASE-TYPE ESTERASE DOMAIN-CONTAINING PROTEIN"/>
    <property type="match status" value="1"/>
</dbReference>
<dbReference type="SUPFAM" id="SSF52266">
    <property type="entry name" value="SGNH hydrolase"/>
    <property type="match status" value="1"/>
</dbReference>
<comment type="caution">
    <text evidence="2">The sequence shown here is derived from an EMBL/GenBank/DDBJ whole genome shotgun (WGS) entry which is preliminary data.</text>
</comment>
<organism evidence="2 3">
    <name type="scientific">Micavibrio aeruginosavorus</name>
    <dbReference type="NCBI Taxonomy" id="349221"/>
    <lineage>
        <taxon>Bacteria</taxon>
        <taxon>Pseudomonadati</taxon>
        <taxon>Bdellovibrionota</taxon>
        <taxon>Bdellovibrionia</taxon>
        <taxon>Bdellovibrionales</taxon>
        <taxon>Pseudobdellovibrionaceae</taxon>
        <taxon>Micavibrio</taxon>
    </lineage>
</organism>
<accession>A0A2W5HL28</accession>
<protein>
    <recommendedName>
        <fullName evidence="1">SGNH hydrolase-type esterase domain-containing protein</fullName>
    </recommendedName>
</protein>
<evidence type="ECO:0000259" key="1">
    <source>
        <dbReference type="Pfam" id="PF13472"/>
    </source>
</evidence>
<gene>
    <name evidence="2" type="ORF">DI586_03830</name>
</gene>
<name>A0A2W5HL28_9BACT</name>
<dbReference type="Gene3D" id="3.40.50.1110">
    <property type="entry name" value="SGNH hydrolase"/>
    <property type="match status" value="1"/>
</dbReference>
<dbReference type="InterPro" id="IPR013830">
    <property type="entry name" value="SGNH_hydro"/>
</dbReference>
<dbReference type="GO" id="GO:0004622">
    <property type="term" value="F:phosphatidylcholine lysophospholipase activity"/>
    <property type="evidence" value="ECO:0007669"/>
    <property type="project" value="TreeGrafter"/>
</dbReference>
<dbReference type="AlphaFoldDB" id="A0A2W5HL28"/>
<dbReference type="EMBL" id="QFOT01000027">
    <property type="protein sequence ID" value="PZP56382.1"/>
    <property type="molecule type" value="Genomic_DNA"/>
</dbReference>
<feature type="domain" description="SGNH hydrolase-type esterase" evidence="1">
    <location>
        <begin position="13"/>
        <end position="202"/>
    </location>
</feature>
<dbReference type="Pfam" id="PF13472">
    <property type="entry name" value="Lipase_GDSL_2"/>
    <property type="match status" value="1"/>
</dbReference>
<proteinExistence type="predicted"/>
<dbReference type="InterPro" id="IPR036514">
    <property type="entry name" value="SGNH_hydro_sf"/>
</dbReference>
<dbReference type="Proteomes" id="UP000249739">
    <property type="component" value="Unassembled WGS sequence"/>
</dbReference>